<sequence length="127" mass="14458">MMEIHTMTIDCARPYELAQWWSEALGWPLVDSEPEDDEVMLDRPDGPPHLLFIQVPEGKTVKNRLHLDVVPSGERTRDQEVERLLALGAKPYEDHRTPEGTGWVTLLDPEGNEFCVCRGEYERAASA</sequence>
<comment type="caution">
    <text evidence="2">The sequence shown here is derived from an EMBL/GenBank/DDBJ whole genome shotgun (WGS) entry which is preliminary data.</text>
</comment>
<dbReference type="SUPFAM" id="SSF54593">
    <property type="entry name" value="Glyoxalase/Bleomycin resistance protein/Dihydroxybiphenyl dioxygenase"/>
    <property type="match status" value="1"/>
</dbReference>
<proteinExistence type="predicted"/>
<dbReference type="CDD" id="cd06587">
    <property type="entry name" value="VOC"/>
    <property type="match status" value="1"/>
</dbReference>
<evidence type="ECO:0000259" key="1">
    <source>
        <dbReference type="PROSITE" id="PS51819"/>
    </source>
</evidence>
<feature type="domain" description="VOC" evidence="1">
    <location>
        <begin position="3"/>
        <end position="119"/>
    </location>
</feature>
<dbReference type="InterPro" id="IPR037523">
    <property type="entry name" value="VOC_core"/>
</dbReference>
<evidence type="ECO:0000313" key="3">
    <source>
        <dbReference type="Proteomes" id="UP000313066"/>
    </source>
</evidence>
<reference evidence="2 3" key="1">
    <citation type="submission" date="2019-10" db="EMBL/GenBank/DDBJ databases">
        <title>Nonomuraea sp. nov., isolated from Phyllanthus amarus.</title>
        <authorList>
            <person name="Klykleung N."/>
            <person name="Tanasupawat S."/>
        </authorList>
    </citation>
    <scope>NUCLEOTIDE SEQUENCE [LARGE SCALE GENOMIC DNA]</scope>
    <source>
        <strain evidence="2 3">CR1-09</strain>
    </source>
</reference>
<dbReference type="Proteomes" id="UP000313066">
    <property type="component" value="Unassembled WGS sequence"/>
</dbReference>
<name>A0A5N6BEI5_9ACTN</name>
<dbReference type="PANTHER" id="PTHR35908:SF1">
    <property type="entry name" value="CONSERVED PROTEIN"/>
    <property type="match status" value="1"/>
</dbReference>
<dbReference type="Gene3D" id="3.10.180.10">
    <property type="entry name" value="2,3-Dihydroxybiphenyl 1,2-Dioxygenase, domain 1"/>
    <property type="match status" value="1"/>
</dbReference>
<evidence type="ECO:0000313" key="2">
    <source>
        <dbReference type="EMBL" id="KAB8178835.1"/>
    </source>
</evidence>
<dbReference type="AlphaFoldDB" id="A0A5N6BEI5"/>
<dbReference type="RefSeq" id="WP_139579770.1">
    <property type="nucleotide sequence ID" value="NZ_VDMA02000027.1"/>
</dbReference>
<gene>
    <name evidence="2" type="ORF">FH610_036345</name>
</gene>
<protein>
    <submittedName>
        <fullName evidence="2">VOC family protein</fullName>
    </submittedName>
</protein>
<keyword evidence="3" id="KW-1185">Reference proteome</keyword>
<accession>A0A5N6BEI5</accession>
<dbReference type="EMBL" id="VDMA02000027">
    <property type="protein sequence ID" value="KAB8178835.1"/>
    <property type="molecule type" value="Genomic_DNA"/>
</dbReference>
<organism evidence="2 3">
    <name type="scientific">Microbispora catharanthi</name>
    <dbReference type="NCBI Taxonomy" id="1712871"/>
    <lineage>
        <taxon>Bacteria</taxon>
        <taxon>Bacillati</taxon>
        <taxon>Actinomycetota</taxon>
        <taxon>Actinomycetes</taxon>
        <taxon>Streptosporangiales</taxon>
        <taxon>Streptosporangiaceae</taxon>
        <taxon>Microbispora</taxon>
    </lineage>
</organism>
<dbReference type="PANTHER" id="PTHR35908">
    <property type="entry name" value="HYPOTHETICAL FUSION PROTEIN"/>
    <property type="match status" value="1"/>
</dbReference>
<dbReference type="InterPro" id="IPR041581">
    <property type="entry name" value="Glyoxalase_6"/>
</dbReference>
<dbReference type="Pfam" id="PF18029">
    <property type="entry name" value="Glyoxalase_6"/>
    <property type="match status" value="1"/>
</dbReference>
<dbReference type="InterPro" id="IPR029068">
    <property type="entry name" value="Glyas_Bleomycin-R_OHBP_Dase"/>
</dbReference>
<dbReference type="PROSITE" id="PS51819">
    <property type="entry name" value="VOC"/>
    <property type="match status" value="1"/>
</dbReference>